<dbReference type="GO" id="GO:0003810">
    <property type="term" value="F:protein-glutamine gamma-glutamyltransferase activity"/>
    <property type="evidence" value="ECO:0007669"/>
    <property type="project" value="TreeGrafter"/>
</dbReference>
<name>A0A443RTU9_9ACAR</name>
<evidence type="ECO:0000313" key="2">
    <source>
        <dbReference type="EMBL" id="RWS18747.1"/>
    </source>
</evidence>
<dbReference type="Proteomes" id="UP000288716">
    <property type="component" value="Unassembled WGS sequence"/>
</dbReference>
<feature type="region of interest" description="Disordered" evidence="1">
    <location>
        <begin position="14"/>
        <end position="37"/>
    </location>
</feature>
<reference evidence="2 3" key="1">
    <citation type="journal article" date="2018" name="Gigascience">
        <title>Genomes of trombidid mites reveal novel predicted allergens and laterally-transferred genes associated with secondary metabolism.</title>
        <authorList>
            <person name="Dong X."/>
            <person name="Chaisiri K."/>
            <person name="Xia D."/>
            <person name="Armstrong S.D."/>
            <person name="Fang Y."/>
            <person name="Donnelly M.J."/>
            <person name="Kadowaki T."/>
            <person name="McGarry J.W."/>
            <person name="Darby A.C."/>
            <person name="Makepeace B.L."/>
        </authorList>
    </citation>
    <scope>NUCLEOTIDE SEQUENCE [LARGE SCALE GENOMIC DNA]</scope>
    <source>
        <strain evidence="2">UoL-UT</strain>
    </source>
</reference>
<feature type="non-terminal residue" evidence="2">
    <location>
        <position position="1"/>
    </location>
</feature>
<feature type="compositionally biased region" description="Basic and acidic residues" evidence="1">
    <location>
        <begin position="17"/>
        <end position="37"/>
    </location>
</feature>
<sequence>VGYAVKTKAFGSDDTEDITHHYKPNEGTKEERESYKKAAEAINKTPVSLKPENIARKLSDKISISISMTKEIHVGQPISAQILLRNR</sequence>
<dbReference type="PANTHER" id="PTHR11590">
    <property type="entry name" value="PROTEIN-GLUTAMINE GAMMA-GLUTAMYLTRANSFERASE"/>
    <property type="match status" value="1"/>
</dbReference>
<accession>A0A443RTU9</accession>
<protein>
    <submittedName>
        <fullName evidence="2">Protein-glutamine gamma-glutamyltransferase 2-like protein</fullName>
    </submittedName>
</protein>
<dbReference type="Gene3D" id="3.90.260.10">
    <property type="entry name" value="Transglutaminase-like"/>
    <property type="match status" value="1"/>
</dbReference>
<dbReference type="EMBL" id="NCKV01034993">
    <property type="protein sequence ID" value="RWS18747.1"/>
    <property type="molecule type" value="Genomic_DNA"/>
</dbReference>
<gene>
    <name evidence="2" type="ORF">B4U80_14560</name>
</gene>
<dbReference type="InterPro" id="IPR050779">
    <property type="entry name" value="Transglutaminase"/>
</dbReference>
<evidence type="ECO:0000313" key="3">
    <source>
        <dbReference type="Proteomes" id="UP000288716"/>
    </source>
</evidence>
<comment type="caution">
    <text evidence="2">The sequence shown here is derived from an EMBL/GenBank/DDBJ whole genome shotgun (WGS) entry which is preliminary data.</text>
</comment>
<organism evidence="2 3">
    <name type="scientific">Leptotrombidium deliense</name>
    <dbReference type="NCBI Taxonomy" id="299467"/>
    <lineage>
        <taxon>Eukaryota</taxon>
        <taxon>Metazoa</taxon>
        <taxon>Ecdysozoa</taxon>
        <taxon>Arthropoda</taxon>
        <taxon>Chelicerata</taxon>
        <taxon>Arachnida</taxon>
        <taxon>Acari</taxon>
        <taxon>Acariformes</taxon>
        <taxon>Trombidiformes</taxon>
        <taxon>Prostigmata</taxon>
        <taxon>Anystina</taxon>
        <taxon>Parasitengona</taxon>
        <taxon>Trombiculoidea</taxon>
        <taxon>Trombiculidae</taxon>
        <taxon>Leptotrombidium</taxon>
    </lineage>
</organism>
<evidence type="ECO:0000256" key="1">
    <source>
        <dbReference type="SAM" id="MobiDB-lite"/>
    </source>
</evidence>
<keyword evidence="3" id="KW-1185">Reference proteome</keyword>
<dbReference type="SUPFAM" id="SSF54001">
    <property type="entry name" value="Cysteine proteinases"/>
    <property type="match status" value="1"/>
</dbReference>
<dbReference type="InterPro" id="IPR036985">
    <property type="entry name" value="Transglutaminase-like_sf"/>
</dbReference>
<dbReference type="PANTHER" id="PTHR11590:SF81">
    <property type="entry name" value="PROTEIN-GLUTAMINE GAMMA-GLUTAMYLTRANSFERASE K-LIKE ISOFORM X4"/>
    <property type="match status" value="1"/>
</dbReference>
<dbReference type="AlphaFoldDB" id="A0A443RTU9"/>
<keyword evidence="2" id="KW-0808">Transferase</keyword>
<proteinExistence type="predicted"/>
<dbReference type="InterPro" id="IPR038765">
    <property type="entry name" value="Papain-like_cys_pep_sf"/>
</dbReference>
<dbReference type="VEuPathDB" id="VectorBase:LDEU013293"/>